<dbReference type="InterPro" id="IPR029063">
    <property type="entry name" value="SAM-dependent_MTases_sf"/>
</dbReference>
<dbReference type="GO" id="GO:0009307">
    <property type="term" value="P:DNA restriction-modification system"/>
    <property type="evidence" value="ECO:0007669"/>
    <property type="project" value="UniProtKB-KW"/>
</dbReference>
<keyword evidence="5" id="KW-0680">Restriction system</keyword>
<evidence type="ECO:0000256" key="2">
    <source>
        <dbReference type="ARBA" id="ARBA00022603"/>
    </source>
</evidence>
<dbReference type="Proteomes" id="UP000078356">
    <property type="component" value="Unassembled WGS sequence"/>
</dbReference>
<comment type="catalytic activity">
    <reaction evidence="7">
        <text>a 2'-deoxycytidine in DNA + S-adenosyl-L-methionine = an N(4)-methyl-2'-deoxycytidine in DNA + S-adenosyl-L-homocysteine + H(+)</text>
        <dbReference type="Rhea" id="RHEA:16857"/>
        <dbReference type="Rhea" id="RHEA-COMP:11369"/>
        <dbReference type="Rhea" id="RHEA-COMP:13674"/>
        <dbReference type="ChEBI" id="CHEBI:15378"/>
        <dbReference type="ChEBI" id="CHEBI:57856"/>
        <dbReference type="ChEBI" id="CHEBI:59789"/>
        <dbReference type="ChEBI" id="CHEBI:85452"/>
        <dbReference type="ChEBI" id="CHEBI:137933"/>
        <dbReference type="EC" id="2.1.1.113"/>
    </reaction>
</comment>
<dbReference type="GO" id="GO:0008170">
    <property type="term" value="F:N-methyltransferase activity"/>
    <property type="evidence" value="ECO:0007669"/>
    <property type="project" value="InterPro"/>
</dbReference>
<name>A0A178LKY5_9PSED</name>
<evidence type="ECO:0000256" key="7">
    <source>
        <dbReference type="ARBA" id="ARBA00049120"/>
    </source>
</evidence>
<comment type="caution">
    <text evidence="10">The sequence shown here is derived from an EMBL/GenBank/DDBJ whole genome shotgun (WGS) entry which is preliminary data.</text>
</comment>
<dbReference type="OrthoDB" id="9816043at2"/>
<dbReference type="EC" id="2.1.1.-" evidence="8"/>
<dbReference type="InterPro" id="IPR017985">
    <property type="entry name" value="MeTrfase_CN4_CS"/>
</dbReference>
<keyword evidence="2 10" id="KW-0489">Methyltransferase</keyword>
<dbReference type="AlphaFoldDB" id="A0A178LKY5"/>
<dbReference type="Pfam" id="PF01555">
    <property type="entry name" value="N6_N4_Mtase"/>
    <property type="match status" value="1"/>
</dbReference>
<comment type="similarity">
    <text evidence="1">Belongs to the N(4)/N(6)-methyltransferase family. N(4) subfamily.</text>
</comment>
<keyword evidence="3 10" id="KW-0808">Transferase</keyword>
<evidence type="ECO:0000313" key="11">
    <source>
        <dbReference type="Proteomes" id="UP000078356"/>
    </source>
</evidence>
<dbReference type="InterPro" id="IPR002941">
    <property type="entry name" value="DNA_methylase_N4/N6"/>
</dbReference>
<gene>
    <name evidence="10" type="ORF">A4V15_11750</name>
</gene>
<sequence>MVQSPQLDLFPLVEAAFRNCPDRPLANAELYRLVGAAAGLQDREVHAKQPIGAAGQPRSPVTREIRWHQQTLKACGILERVPHERGVWQLTEEAKRGMHRAAPQVTLLGFSTSLGLALFGHSPQALQGLEERIDLVLTSPPYPLQQPRGYGNPKASEFTDFICRTIEPLLGNLASTGSLVLNLSNDIFLHRSPARSTYLERLVIALEDRLGLHLMDRLVWENRSKAPGPLQWASLSRQQLNVAWEPCYWFSPDPLRCKANNRRVLVPHSDRQARLIAAGGETRQTSYGDGAYRLRPGSFAAPTEGAIPKNVLQIGHSCRRSREHRKALIESGLPAHSAPFPFALADFLIRWLTEADDLVVDLFAGRMMVGRAAEEAGRRWICVENILEHVMGAAALFRGFDGLWINPALQPSSQL</sequence>
<evidence type="ECO:0000256" key="4">
    <source>
        <dbReference type="ARBA" id="ARBA00022691"/>
    </source>
</evidence>
<evidence type="ECO:0000313" key="10">
    <source>
        <dbReference type="EMBL" id="OAN31728.1"/>
    </source>
</evidence>
<dbReference type="REBASE" id="178096">
    <property type="entry name" value="M.PorH72ORF11750P"/>
</dbReference>
<evidence type="ECO:0000259" key="9">
    <source>
        <dbReference type="Pfam" id="PF01555"/>
    </source>
</evidence>
<dbReference type="RefSeq" id="WP_064306939.1">
    <property type="nucleotide sequence ID" value="NZ_LWCR01000003.1"/>
</dbReference>
<evidence type="ECO:0000256" key="3">
    <source>
        <dbReference type="ARBA" id="ARBA00022679"/>
    </source>
</evidence>
<proteinExistence type="inferred from homology"/>
<evidence type="ECO:0000256" key="1">
    <source>
        <dbReference type="ARBA" id="ARBA00010203"/>
    </source>
</evidence>
<organism evidence="10 11">
    <name type="scientific">Pseudomonas oryzihabitans</name>
    <dbReference type="NCBI Taxonomy" id="47885"/>
    <lineage>
        <taxon>Bacteria</taxon>
        <taxon>Pseudomonadati</taxon>
        <taxon>Pseudomonadota</taxon>
        <taxon>Gammaproteobacteria</taxon>
        <taxon>Pseudomonadales</taxon>
        <taxon>Pseudomonadaceae</taxon>
        <taxon>Pseudomonas</taxon>
    </lineage>
</organism>
<reference evidence="10 11" key="1">
    <citation type="submission" date="2016-04" db="EMBL/GenBank/DDBJ databases">
        <title>Draft Genome Sequences of Staphylococcus capitis Strain H36, S. capitis Strain H65, S. cohnii Strain H62, S. hominis Strain H69, Mycobacterium iranicum Strain H39, Plantibacter sp. Strain H53, Pseudomonas oryzihabitans Strain H72, and Microbacterium sp. Strain H83, isolated from residential settings.</title>
        <authorList>
            <person name="Lymperopoulou D."/>
            <person name="Adams R.I."/>
            <person name="Lindow S."/>
            <person name="Coil D.A."/>
            <person name="Jospin G."/>
            <person name="Eisen J.A."/>
        </authorList>
    </citation>
    <scope>NUCLEOTIDE SEQUENCE [LARGE SCALE GENOMIC DNA]</scope>
    <source>
        <strain evidence="10 11">H72</strain>
    </source>
</reference>
<keyword evidence="4" id="KW-0949">S-adenosyl-L-methionine</keyword>
<dbReference type="PRINTS" id="PR00508">
    <property type="entry name" value="S21N4MTFRASE"/>
</dbReference>
<feature type="domain" description="DNA methylase N-4/N-6" evidence="9">
    <location>
        <begin position="133"/>
        <end position="390"/>
    </location>
</feature>
<evidence type="ECO:0000256" key="5">
    <source>
        <dbReference type="ARBA" id="ARBA00022747"/>
    </source>
</evidence>
<keyword evidence="6" id="KW-0238">DNA-binding</keyword>
<dbReference type="GO" id="GO:0003677">
    <property type="term" value="F:DNA binding"/>
    <property type="evidence" value="ECO:0007669"/>
    <property type="project" value="UniProtKB-KW"/>
</dbReference>
<evidence type="ECO:0000256" key="6">
    <source>
        <dbReference type="ARBA" id="ARBA00023125"/>
    </source>
</evidence>
<dbReference type="Gene3D" id="3.40.50.150">
    <property type="entry name" value="Vaccinia Virus protein VP39"/>
    <property type="match status" value="1"/>
</dbReference>
<dbReference type="EMBL" id="LWCR01000003">
    <property type="protein sequence ID" value="OAN31728.1"/>
    <property type="molecule type" value="Genomic_DNA"/>
</dbReference>
<dbReference type="InterPro" id="IPR001091">
    <property type="entry name" value="RM_Methyltransferase"/>
</dbReference>
<dbReference type="GO" id="GO:0032259">
    <property type="term" value="P:methylation"/>
    <property type="evidence" value="ECO:0007669"/>
    <property type="project" value="UniProtKB-KW"/>
</dbReference>
<protein>
    <recommendedName>
        <fullName evidence="8">Methyltransferase</fullName>
        <ecNumber evidence="8">2.1.1.-</ecNumber>
    </recommendedName>
</protein>
<dbReference type="SUPFAM" id="SSF53335">
    <property type="entry name" value="S-adenosyl-L-methionine-dependent methyltransferases"/>
    <property type="match status" value="1"/>
</dbReference>
<dbReference type="PROSITE" id="PS00093">
    <property type="entry name" value="N4_MTASE"/>
    <property type="match status" value="1"/>
</dbReference>
<evidence type="ECO:0000256" key="8">
    <source>
        <dbReference type="RuleBase" id="RU362026"/>
    </source>
</evidence>
<dbReference type="GO" id="GO:0015667">
    <property type="term" value="F:site-specific DNA-methyltransferase (cytosine-N4-specific) activity"/>
    <property type="evidence" value="ECO:0007669"/>
    <property type="project" value="UniProtKB-EC"/>
</dbReference>
<accession>A0A178LKY5</accession>